<accession>A0ABR1DZJ9</accession>
<evidence type="ECO:0000313" key="1">
    <source>
        <dbReference type="EMBL" id="KAK6755678.1"/>
    </source>
</evidence>
<keyword evidence="2" id="KW-1185">Reference proteome</keyword>
<protein>
    <recommendedName>
        <fullName evidence="3">Secreted protein</fullName>
    </recommendedName>
</protein>
<organism evidence="1 2">
    <name type="scientific">Necator americanus</name>
    <name type="common">Human hookworm</name>
    <dbReference type="NCBI Taxonomy" id="51031"/>
    <lineage>
        <taxon>Eukaryota</taxon>
        <taxon>Metazoa</taxon>
        <taxon>Ecdysozoa</taxon>
        <taxon>Nematoda</taxon>
        <taxon>Chromadorea</taxon>
        <taxon>Rhabditida</taxon>
        <taxon>Rhabditina</taxon>
        <taxon>Rhabditomorpha</taxon>
        <taxon>Strongyloidea</taxon>
        <taxon>Ancylostomatidae</taxon>
        <taxon>Bunostominae</taxon>
        <taxon>Necator</taxon>
    </lineage>
</organism>
<sequence>MHSFLLLVLLFIVMKVVVFYVPDLIIRVLRYELFQTIRVKQEQYPKIYKGLVCLIRPSLRLAMHLRLSGKSAP</sequence>
<dbReference type="Proteomes" id="UP001303046">
    <property type="component" value="Unassembled WGS sequence"/>
</dbReference>
<proteinExistence type="predicted"/>
<reference evidence="1 2" key="1">
    <citation type="submission" date="2023-08" db="EMBL/GenBank/DDBJ databases">
        <title>A Necator americanus chromosomal reference genome.</title>
        <authorList>
            <person name="Ilik V."/>
            <person name="Petrzelkova K.J."/>
            <person name="Pardy F."/>
            <person name="Fuh T."/>
            <person name="Niatou-Singa F.S."/>
            <person name="Gouil Q."/>
            <person name="Baker L."/>
            <person name="Ritchie M.E."/>
            <person name="Jex A.R."/>
            <person name="Gazzola D."/>
            <person name="Li H."/>
            <person name="Toshio Fujiwara R."/>
            <person name="Zhan B."/>
            <person name="Aroian R.V."/>
            <person name="Pafco B."/>
            <person name="Schwarz E.M."/>
        </authorList>
    </citation>
    <scope>NUCLEOTIDE SEQUENCE [LARGE SCALE GENOMIC DNA]</scope>
    <source>
        <strain evidence="1 2">Aroian</strain>
        <tissue evidence="1">Whole animal</tissue>
    </source>
</reference>
<dbReference type="EMBL" id="JAVFWL010000005">
    <property type="protein sequence ID" value="KAK6755678.1"/>
    <property type="molecule type" value="Genomic_DNA"/>
</dbReference>
<gene>
    <name evidence="1" type="primary">Necator_chrV.g18994</name>
    <name evidence="1" type="ORF">RB195_014203</name>
</gene>
<evidence type="ECO:0000313" key="2">
    <source>
        <dbReference type="Proteomes" id="UP001303046"/>
    </source>
</evidence>
<comment type="caution">
    <text evidence="1">The sequence shown here is derived from an EMBL/GenBank/DDBJ whole genome shotgun (WGS) entry which is preliminary data.</text>
</comment>
<evidence type="ECO:0008006" key="3">
    <source>
        <dbReference type="Google" id="ProtNLM"/>
    </source>
</evidence>
<name>A0ABR1DZJ9_NECAM</name>